<keyword evidence="4" id="KW-0560">Oxidoreductase</keyword>
<accession>A0A0J9GZ99</accession>
<evidence type="ECO:0000256" key="2">
    <source>
        <dbReference type="ARBA" id="ARBA00022714"/>
    </source>
</evidence>
<sequence length="365" mass="40339">MTTLRDTLQSVAALPEDRPMGLTGGFYTAAEQFAHESATVLRRGWHCVGRVDEIPDTGDYFTIQLLNEPLLVVRGQSGIHALANVCQHRGMPLAEGSGNAKRFVCSYHAWTYGLDGALMRAPRMKNAGFDPKSCRLPEHLVQLWNGFIYVNLTGDAAPFHHPELDALLAPYETERFRLVHVAEEDWACNWKSLVENFMEGYHLSVVHPQTLHSYTPTGLSRKLGGGGGYTSYAANYPNGTARGQGAPGLSAAERQRSTLFANFPTHVASQAATLLASLCIFPVDSGRIRVKWTLSTYGDDLDEHTIRQRIGLWEQVNAEDREKLERQHIGLGSVHAKPGPLAGPDMEGTIRDFHLWLAEQDRAAP</sequence>
<dbReference type="PANTHER" id="PTHR43756:SF5">
    <property type="entry name" value="CHOLINE MONOOXYGENASE, CHLOROPLASTIC"/>
    <property type="match status" value="1"/>
</dbReference>
<name>A0A0J9GZ99_9RHOB</name>
<gene>
    <name evidence="9" type="ORF">AIOL_003778</name>
</gene>
<dbReference type="SUPFAM" id="SSF55961">
    <property type="entry name" value="Bet v1-like"/>
    <property type="match status" value="1"/>
</dbReference>
<dbReference type="Proteomes" id="UP000037178">
    <property type="component" value="Unassembled WGS sequence"/>
</dbReference>
<dbReference type="EMBL" id="LFTY01000002">
    <property type="protein sequence ID" value="KMW58798.1"/>
    <property type="molecule type" value="Genomic_DNA"/>
</dbReference>
<dbReference type="GO" id="GO:0051537">
    <property type="term" value="F:2 iron, 2 sulfur cluster binding"/>
    <property type="evidence" value="ECO:0007669"/>
    <property type="project" value="UniProtKB-KW"/>
</dbReference>
<dbReference type="InterPro" id="IPR017941">
    <property type="entry name" value="Rieske_2Fe-2S"/>
</dbReference>
<evidence type="ECO:0000256" key="5">
    <source>
        <dbReference type="ARBA" id="ARBA00023004"/>
    </source>
</evidence>
<dbReference type="GO" id="GO:0005506">
    <property type="term" value="F:iron ion binding"/>
    <property type="evidence" value="ECO:0007669"/>
    <property type="project" value="InterPro"/>
</dbReference>
<organism evidence="9 10">
    <name type="scientific">Candidatus Rhodobacter oscarellae</name>
    <dbReference type="NCBI Taxonomy" id="1675527"/>
    <lineage>
        <taxon>Bacteria</taxon>
        <taxon>Pseudomonadati</taxon>
        <taxon>Pseudomonadota</taxon>
        <taxon>Alphaproteobacteria</taxon>
        <taxon>Rhodobacterales</taxon>
        <taxon>Rhodobacter group</taxon>
        <taxon>Rhodobacter</taxon>
    </lineage>
</organism>
<evidence type="ECO:0000256" key="7">
    <source>
        <dbReference type="ARBA" id="ARBA00023027"/>
    </source>
</evidence>
<keyword evidence="7" id="KW-0520">NAD</keyword>
<evidence type="ECO:0000256" key="1">
    <source>
        <dbReference type="ARBA" id="ARBA00001962"/>
    </source>
</evidence>
<dbReference type="GO" id="GO:0016491">
    <property type="term" value="F:oxidoreductase activity"/>
    <property type="evidence" value="ECO:0007669"/>
    <property type="project" value="UniProtKB-KW"/>
</dbReference>
<dbReference type="Gene3D" id="2.102.10.10">
    <property type="entry name" value="Rieske [2Fe-2S] iron-sulphur domain"/>
    <property type="match status" value="1"/>
</dbReference>
<dbReference type="AlphaFoldDB" id="A0A0J9GZ99"/>
<keyword evidence="6" id="KW-0411">Iron-sulfur</keyword>
<evidence type="ECO:0000313" key="9">
    <source>
        <dbReference type="EMBL" id="KMW58798.1"/>
    </source>
</evidence>
<dbReference type="InterPro" id="IPR015881">
    <property type="entry name" value="ARHD_Rieske_2Fe_2S"/>
</dbReference>
<feature type="domain" description="Rieske" evidence="8">
    <location>
        <begin position="45"/>
        <end position="150"/>
    </location>
</feature>
<evidence type="ECO:0000256" key="3">
    <source>
        <dbReference type="ARBA" id="ARBA00022723"/>
    </source>
</evidence>
<dbReference type="PANTHER" id="PTHR43756">
    <property type="entry name" value="CHOLINE MONOOXYGENASE, CHLOROPLASTIC"/>
    <property type="match status" value="1"/>
</dbReference>
<dbReference type="InterPro" id="IPR015879">
    <property type="entry name" value="Ring_hydroxy_dOase_asu_C_dom"/>
</dbReference>
<reference evidence="9 10" key="1">
    <citation type="submission" date="2015-06" db="EMBL/GenBank/DDBJ databases">
        <title>Draft genome sequence of an Alphaproteobacteria species associated to the Mediterranean sponge Oscarella lobularis.</title>
        <authorList>
            <person name="Jourda C."/>
            <person name="Santini S."/>
            <person name="Claverie J.-M."/>
        </authorList>
    </citation>
    <scope>NUCLEOTIDE SEQUENCE [LARGE SCALE GENOMIC DNA]</scope>
    <source>
        <strain evidence="9">IGS</strain>
    </source>
</reference>
<comment type="caution">
    <text evidence="9">The sequence shown here is derived from an EMBL/GenBank/DDBJ whole genome shotgun (WGS) entry which is preliminary data.</text>
</comment>
<dbReference type="PRINTS" id="PR00090">
    <property type="entry name" value="RNGDIOXGNASE"/>
</dbReference>
<evidence type="ECO:0000256" key="6">
    <source>
        <dbReference type="ARBA" id="ARBA00023014"/>
    </source>
</evidence>
<proteinExistence type="predicted"/>
<keyword evidence="2" id="KW-0001">2Fe-2S</keyword>
<keyword evidence="5" id="KW-0408">Iron</keyword>
<dbReference type="PATRIC" id="fig|1675527.3.peg.3958"/>
<evidence type="ECO:0000256" key="4">
    <source>
        <dbReference type="ARBA" id="ARBA00023002"/>
    </source>
</evidence>
<dbReference type="Pfam" id="PF00355">
    <property type="entry name" value="Rieske"/>
    <property type="match status" value="1"/>
</dbReference>
<dbReference type="PROSITE" id="PS00570">
    <property type="entry name" value="RING_HYDROXYL_ALPHA"/>
    <property type="match status" value="1"/>
</dbReference>
<dbReference type="SUPFAM" id="SSF50022">
    <property type="entry name" value="ISP domain"/>
    <property type="match status" value="1"/>
</dbReference>
<comment type="cofactor">
    <cofactor evidence="1">
        <name>Fe cation</name>
        <dbReference type="ChEBI" id="CHEBI:24875"/>
    </cofactor>
</comment>
<dbReference type="RefSeq" id="WP_082152681.1">
    <property type="nucleotide sequence ID" value="NZ_LFTY01000002.1"/>
</dbReference>
<dbReference type="PROSITE" id="PS51296">
    <property type="entry name" value="RIESKE"/>
    <property type="match status" value="1"/>
</dbReference>
<dbReference type="Gene3D" id="3.90.380.10">
    <property type="entry name" value="Naphthalene 1,2-dioxygenase Alpha Subunit, Chain A, domain 1"/>
    <property type="match status" value="2"/>
</dbReference>
<keyword evidence="10" id="KW-1185">Reference proteome</keyword>
<dbReference type="Pfam" id="PF00848">
    <property type="entry name" value="Ring_hydroxyl_A"/>
    <property type="match status" value="1"/>
</dbReference>
<dbReference type="STRING" id="1675527.AIOL_003778"/>
<dbReference type="OrthoDB" id="7456916at2"/>
<protein>
    <submittedName>
        <fullName evidence="9">Rieske 2Fe-2S domain protein</fullName>
    </submittedName>
</protein>
<dbReference type="InterPro" id="IPR036922">
    <property type="entry name" value="Rieske_2Fe-2S_sf"/>
</dbReference>
<evidence type="ECO:0000259" key="8">
    <source>
        <dbReference type="PROSITE" id="PS51296"/>
    </source>
</evidence>
<evidence type="ECO:0000313" key="10">
    <source>
        <dbReference type="Proteomes" id="UP000037178"/>
    </source>
</evidence>
<keyword evidence="3" id="KW-0479">Metal-binding</keyword>
<dbReference type="InterPro" id="IPR001663">
    <property type="entry name" value="Rng_hydr_dOase-A"/>
</dbReference>
<dbReference type="CDD" id="cd03469">
    <property type="entry name" value="Rieske_RO_Alpha_N"/>
    <property type="match status" value="1"/>
</dbReference>